<dbReference type="InterPro" id="IPR001164">
    <property type="entry name" value="ArfGAP_dom"/>
</dbReference>
<evidence type="ECO:0000256" key="5">
    <source>
        <dbReference type="PROSITE-ProRule" id="PRU00288"/>
    </source>
</evidence>
<evidence type="ECO:0000259" key="7">
    <source>
        <dbReference type="PROSITE" id="PS50003"/>
    </source>
</evidence>
<dbReference type="GO" id="GO:0008270">
    <property type="term" value="F:zinc ion binding"/>
    <property type="evidence" value="ECO:0007669"/>
    <property type="project" value="UniProtKB-KW"/>
</dbReference>
<dbReference type="InterPro" id="IPR045258">
    <property type="entry name" value="ACAP1/2/3-like"/>
</dbReference>
<protein>
    <recommendedName>
        <fullName evidence="6">Arf-GAP with coiled-coil, ANK repeat and PH domain-containing protein</fullName>
        <shortName evidence="6">Cnt-b</shortName>
    </recommendedName>
    <alternativeName>
        <fullName evidence="6">Centaurin-beta</fullName>
    </alternativeName>
</protein>
<dbReference type="Pfam" id="PF16746">
    <property type="entry name" value="BAR_3"/>
    <property type="match status" value="1"/>
</dbReference>
<comment type="domain">
    <text evidence="6">The BAR domain mediates homodimerization, it can neither bind membrane nor impart curvature, but instead requires the neighboring PH domain to achieve these functions.</text>
</comment>
<dbReference type="InterPro" id="IPR004148">
    <property type="entry name" value="BAR_dom"/>
</dbReference>
<feature type="domain" description="Arf-GAP" evidence="8">
    <location>
        <begin position="315"/>
        <end position="437"/>
    </location>
</feature>
<dbReference type="InterPro" id="IPR038508">
    <property type="entry name" value="ArfGAP_dom_sf"/>
</dbReference>
<dbReference type="InterPro" id="IPR002110">
    <property type="entry name" value="Ankyrin_rpt"/>
</dbReference>
<dbReference type="Pfam" id="PF01412">
    <property type="entry name" value="ArfGap"/>
    <property type="match status" value="1"/>
</dbReference>
<dbReference type="GO" id="GO:0010008">
    <property type="term" value="C:endosome membrane"/>
    <property type="evidence" value="ECO:0007669"/>
    <property type="project" value="UniProtKB-SubCell"/>
</dbReference>
<evidence type="ECO:0000313" key="10">
    <source>
        <dbReference type="Proteomes" id="UP000694565"/>
    </source>
</evidence>
<proteinExistence type="predicted"/>
<sequence length="521" mass="57717">MDALLDFEECVMKLCGKMVEAGHAYSAANQLFLTGLAELSMSHKKDSVITMLFDQTQRAISHQLTNLCAQFLPQLVETRREFVRIGEDLETAALKSAQVSRFKAADAERASHLLLATRKCYQHFALDYCLQLNTFKTQQRVDVLNSMFSFVHAQFTFFHQGFDLLRDLEPTMKAMAAQLSQASADCAAQRKELENKHLLVQRDASGEPSVCPCPGSDDIIQGHLLKRCRRKPKTWKRCWFSIRDNQLMYRKSHKENSVVLFEDLRLCAVKSLQNLDRRFCFELLSLCTSELVEVHIDPACVQPREPPPGPPLQRPPVLGVALSCPGNQQCCDCGEEEPRWASVNLGVTMCIECSGIHRSLGVHLSKVRSLTLDSWEAEQLKLLCILGNNVMNQIYEARCSAEGRVKPGAASVRAEKETWIKEKYVEKRFVSDRGLKGDAGRRLYQAAEAGDLVAMATALAQGAEVNQSIGEEAGRTALIGAAVGGSLSACEFLLLNRANVNHRDLRGQGALHAAAAAGHTG</sequence>
<dbReference type="InterPro" id="IPR011993">
    <property type="entry name" value="PH-like_dom_sf"/>
</dbReference>
<keyword evidence="6" id="KW-0967">Endosome</keyword>
<dbReference type="SUPFAM" id="SSF57863">
    <property type="entry name" value="ArfGap/RecO-like zinc finger"/>
    <property type="match status" value="1"/>
</dbReference>
<comment type="activity regulation">
    <text evidence="6">GAP activity stimulated by phosphatidylinositol 4,5-bisphosphate (PIP2) and phosphatidic acid.</text>
</comment>
<reference evidence="9" key="1">
    <citation type="submission" date="2025-08" db="UniProtKB">
        <authorList>
            <consortium name="Ensembl"/>
        </authorList>
    </citation>
    <scope>IDENTIFICATION</scope>
</reference>
<reference evidence="9" key="2">
    <citation type="submission" date="2025-09" db="UniProtKB">
        <authorList>
            <consortium name="Ensembl"/>
        </authorList>
    </citation>
    <scope>IDENTIFICATION</scope>
</reference>
<evidence type="ECO:0000256" key="4">
    <source>
        <dbReference type="ARBA" id="ARBA00023043"/>
    </source>
</evidence>
<dbReference type="PANTHER" id="PTHR23180">
    <property type="entry name" value="CENTAURIN/ARF"/>
    <property type="match status" value="1"/>
</dbReference>
<keyword evidence="4 6" id="KW-0040">ANK repeat</keyword>
<feature type="domain" description="PH" evidence="7">
    <location>
        <begin position="217"/>
        <end position="283"/>
    </location>
</feature>
<dbReference type="InterPro" id="IPR027267">
    <property type="entry name" value="AH/BAR_dom_sf"/>
</dbReference>
<dbReference type="PRINTS" id="PR00405">
    <property type="entry name" value="REVINTRACTNG"/>
</dbReference>
<dbReference type="Gene3D" id="1.25.40.20">
    <property type="entry name" value="Ankyrin repeat-containing domain"/>
    <property type="match status" value="1"/>
</dbReference>
<dbReference type="GO" id="GO:0005096">
    <property type="term" value="F:GTPase activator activity"/>
    <property type="evidence" value="ECO:0007669"/>
    <property type="project" value="UniProtKB-KW"/>
</dbReference>
<dbReference type="GeneTree" id="ENSGT00940000156389"/>
<dbReference type="Pfam" id="PF12796">
    <property type="entry name" value="Ank_2"/>
    <property type="match status" value="1"/>
</dbReference>
<dbReference type="Pfam" id="PF00169">
    <property type="entry name" value="PH"/>
    <property type="match status" value="1"/>
</dbReference>
<dbReference type="FunFam" id="1.10.220.150:FF:000007">
    <property type="entry name" value="Arf-GAP with coiled-coil, ANK repeat and PH domain-containing protein 2"/>
    <property type="match status" value="1"/>
</dbReference>
<dbReference type="Gene3D" id="1.10.220.150">
    <property type="entry name" value="Arf GTPase activating protein"/>
    <property type="match status" value="1"/>
</dbReference>
<evidence type="ECO:0000259" key="8">
    <source>
        <dbReference type="PROSITE" id="PS50115"/>
    </source>
</evidence>
<dbReference type="InterPro" id="IPR037278">
    <property type="entry name" value="ARFGAP/RecO"/>
</dbReference>
<comment type="domain">
    <text evidence="6">PH domain binds phospholipids including phosphatidic acid, phosphatidylinositol 3-phosphate, phosphatidylinositol 3,5-bisphosphate (PIP2) and phosphatidylinositol 3,4,5-trisphosphate (PIP3). May mediate protein binding to PIP2 or PIP3 containing membranes.</text>
</comment>
<keyword evidence="2 5" id="KW-0863">Zinc-finger</keyword>
<dbReference type="InterPro" id="IPR036770">
    <property type="entry name" value="Ankyrin_rpt-contain_sf"/>
</dbReference>
<keyword evidence="6" id="KW-0343">GTPase activation</keyword>
<dbReference type="Ensembl" id="ENSCLMT00005012057.1">
    <property type="protein sequence ID" value="ENSCLMP00005011190.1"/>
    <property type="gene ID" value="ENSCLMG00005006098.1"/>
</dbReference>
<dbReference type="Gene3D" id="1.20.1270.60">
    <property type="entry name" value="Arfaptin homology (AH) domain/BAR domain"/>
    <property type="match status" value="1"/>
</dbReference>
<keyword evidence="3 6" id="KW-0862">Zinc</keyword>
<organism evidence="9 10">
    <name type="scientific">Cyclopterus lumpus</name>
    <name type="common">Lumpsucker</name>
    <dbReference type="NCBI Taxonomy" id="8103"/>
    <lineage>
        <taxon>Eukaryota</taxon>
        <taxon>Metazoa</taxon>
        <taxon>Chordata</taxon>
        <taxon>Craniata</taxon>
        <taxon>Vertebrata</taxon>
        <taxon>Euteleostomi</taxon>
        <taxon>Actinopterygii</taxon>
        <taxon>Neopterygii</taxon>
        <taxon>Teleostei</taxon>
        <taxon>Neoteleostei</taxon>
        <taxon>Acanthomorphata</taxon>
        <taxon>Eupercaria</taxon>
        <taxon>Perciformes</taxon>
        <taxon>Cottioidei</taxon>
        <taxon>Cottales</taxon>
        <taxon>Cyclopteridae</taxon>
        <taxon>Cyclopterus</taxon>
    </lineage>
</organism>
<dbReference type="Gene3D" id="2.30.29.30">
    <property type="entry name" value="Pleckstrin-homology domain (PH domain)/Phosphotyrosine-binding domain (PTB)"/>
    <property type="match status" value="1"/>
</dbReference>
<evidence type="ECO:0000256" key="2">
    <source>
        <dbReference type="ARBA" id="ARBA00022771"/>
    </source>
</evidence>
<evidence type="ECO:0000313" key="9">
    <source>
        <dbReference type="Ensembl" id="ENSCLMP00005011190.1"/>
    </source>
</evidence>
<comment type="subcellular location">
    <subcellularLocation>
        <location evidence="6">Endosome membrane</location>
        <topology evidence="6">Peripheral membrane protein</topology>
    </subcellularLocation>
</comment>
<comment type="function">
    <text evidence="6">GTPase-activating protein for the ADP ribosylation factor family.</text>
</comment>
<dbReference type="Proteomes" id="UP000694565">
    <property type="component" value="Unplaced"/>
</dbReference>
<keyword evidence="1 6" id="KW-0479">Metal-binding</keyword>
<accession>A0A8C2Z0P3</accession>
<evidence type="ECO:0000256" key="1">
    <source>
        <dbReference type="ARBA" id="ARBA00022723"/>
    </source>
</evidence>
<dbReference type="SUPFAM" id="SSF103657">
    <property type="entry name" value="BAR/IMD domain-like"/>
    <property type="match status" value="1"/>
</dbReference>
<dbReference type="SUPFAM" id="SSF48403">
    <property type="entry name" value="Ankyrin repeat"/>
    <property type="match status" value="1"/>
</dbReference>
<name>A0A8C2Z0P3_CYCLU</name>
<dbReference type="SUPFAM" id="SSF50729">
    <property type="entry name" value="PH domain-like"/>
    <property type="match status" value="1"/>
</dbReference>
<keyword evidence="6" id="KW-0677">Repeat</keyword>
<dbReference type="SMART" id="SM00105">
    <property type="entry name" value="ArfGap"/>
    <property type="match status" value="1"/>
</dbReference>
<keyword evidence="10" id="KW-1185">Reference proteome</keyword>
<dbReference type="AlphaFoldDB" id="A0A8C2Z0P3"/>
<dbReference type="InterPro" id="IPR001849">
    <property type="entry name" value="PH_domain"/>
</dbReference>
<dbReference type="PROSITE" id="PS50115">
    <property type="entry name" value="ARFGAP"/>
    <property type="match status" value="1"/>
</dbReference>
<dbReference type="PROSITE" id="PS50003">
    <property type="entry name" value="PH_DOMAIN"/>
    <property type="match status" value="1"/>
</dbReference>
<evidence type="ECO:0000256" key="6">
    <source>
        <dbReference type="RuleBase" id="RU369028"/>
    </source>
</evidence>
<dbReference type="PANTHER" id="PTHR23180:SF402">
    <property type="entry name" value="ARF-GAP WITH COILED-COIL, ANK REPEAT AND PH DOMAIN-CONTAINING PROTEIN"/>
    <property type="match status" value="1"/>
</dbReference>
<evidence type="ECO:0000256" key="3">
    <source>
        <dbReference type="ARBA" id="ARBA00022833"/>
    </source>
</evidence>